<gene>
    <name evidence="6" type="ORF">QP027_09060</name>
</gene>
<dbReference type="PANTHER" id="PTHR19375">
    <property type="entry name" value="HEAT SHOCK PROTEIN 70KDA"/>
    <property type="match status" value="1"/>
</dbReference>
<evidence type="ECO:0000256" key="3">
    <source>
        <dbReference type="ARBA" id="ARBA00023186"/>
    </source>
</evidence>
<dbReference type="EMBL" id="CP126969">
    <property type="protein sequence ID" value="WIM67258.1"/>
    <property type="molecule type" value="Genomic_DNA"/>
</dbReference>
<dbReference type="Proteomes" id="UP001225598">
    <property type="component" value="Chromosome"/>
</dbReference>
<dbReference type="Pfam" id="PF00012">
    <property type="entry name" value="HSP70"/>
    <property type="match status" value="1"/>
</dbReference>
<organism evidence="6 7">
    <name type="scientific">Corynebacterium breve</name>
    <dbReference type="NCBI Taxonomy" id="3049799"/>
    <lineage>
        <taxon>Bacteria</taxon>
        <taxon>Bacillati</taxon>
        <taxon>Actinomycetota</taxon>
        <taxon>Actinomycetes</taxon>
        <taxon>Mycobacteriales</taxon>
        <taxon>Corynebacteriaceae</taxon>
        <taxon>Corynebacterium</taxon>
    </lineage>
</organism>
<dbReference type="SUPFAM" id="SSF53067">
    <property type="entry name" value="Actin-like ATPase domain"/>
    <property type="match status" value="2"/>
</dbReference>
<dbReference type="Gene3D" id="3.90.640.10">
    <property type="entry name" value="Actin, Chain A, domain 4"/>
    <property type="match status" value="1"/>
</dbReference>
<evidence type="ECO:0000256" key="4">
    <source>
        <dbReference type="RuleBase" id="RU003322"/>
    </source>
</evidence>
<evidence type="ECO:0000256" key="2">
    <source>
        <dbReference type="ARBA" id="ARBA00022840"/>
    </source>
</evidence>
<keyword evidence="1 4" id="KW-0547">Nucleotide-binding</keyword>
<protein>
    <submittedName>
        <fullName evidence="6">Hsp70 family protein</fullName>
    </submittedName>
</protein>
<keyword evidence="3" id="KW-0143">Chaperone</keyword>
<dbReference type="RefSeq" id="WP_284824233.1">
    <property type="nucleotide sequence ID" value="NZ_CP126969.1"/>
</dbReference>
<feature type="compositionally biased region" description="Polar residues" evidence="5">
    <location>
        <begin position="421"/>
        <end position="445"/>
    </location>
</feature>
<reference evidence="6 7" key="1">
    <citation type="submission" date="2023-05" db="EMBL/GenBank/DDBJ databases">
        <title>Corynebacterium suedekumii sp. nov. and Corynebacterium breve sp. nov. isolated from raw cow's milk.</title>
        <authorList>
            <person name="Baer M.K."/>
            <person name="Mehl L."/>
            <person name="Hellmuth R."/>
            <person name="Marke G."/>
            <person name="Lipski A."/>
        </authorList>
    </citation>
    <scope>NUCLEOTIDE SEQUENCE [LARGE SCALE GENOMIC DNA]</scope>
    <source>
        <strain evidence="6 7">R4</strain>
    </source>
</reference>
<dbReference type="Gene3D" id="3.30.420.40">
    <property type="match status" value="2"/>
</dbReference>
<evidence type="ECO:0000256" key="5">
    <source>
        <dbReference type="SAM" id="MobiDB-lite"/>
    </source>
</evidence>
<keyword evidence="2 4" id="KW-0067">ATP-binding</keyword>
<feature type="region of interest" description="Disordered" evidence="5">
    <location>
        <begin position="417"/>
        <end position="465"/>
    </location>
</feature>
<comment type="similarity">
    <text evidence="4">Belongs to the heat shock protein 70 family.</text>
</comment>
<dbReference type="InterPro" id="IPR043129">
    <property type="entry name" value="ATPase_NBD"/>
</dbReference>
<evidence type="ECO:0000256" key="1">
    <source>
        <dbReference type="ARBA" id="ARBA00022741"/>
    </source>
</evidence>
<name>A0ABY8VCP1_9CORY</name>
<dbReference type="InterPro" id="IPR013126">
    <property type="entry name" value="Hsp_70_fam"/>
</dbReference>
<evidence type="ECO:0000313" key="6">
    <source>
        <dbReference type="EMBL" id="WIM67258.1"/>
    </source>
</evidence>
<accession>A0ABY8VCP1</accession>
<keyword evidence="7" id="KW-1185">Reference proteome</keyword>
<proteinExistence type="inferred from homology"/>
<sequence length="610" mass="64681">MTAWHLAVDFGTSNTAAAHCETDGHIDVVQLGTRSPLMPSAVYDNNGELVVGDEALSLAVADPSGLVSSPKRLIGHDHIDIRGTRFPTDSVVGAVFTHILDCAKALHAGTMPESVTLTYPEAWDQYAINQLIKGVEHAGIEKHRVRSLSEPRAAAVHYAREGKIAPGSNVGVFDFGGGTLDVAVLRAQDKGDFQVIATRGDNSVGGRTVDSLMYQWVVDKIGHDDPDLADSLHSATPTVMHNLQMSIRRAKEMLSETSSATIEVSTPEGEEHILITRSEFNDLIQGVCDRSRELMAAALQEAGAPAQSTPIFMTGGSSRIPHMQNELAHVGYVMTLDDPKTVVCRGALRANTLGVTNTHGKPPAPKTHVKPATQKAAFAPGVSSTSKKASNKTKVIAAVSVVALAAVGIGAAALLGGGEDTPTNVAGPNATTSTGEPASTQTTGAPSEADGGNSEVVKSDDPGHVTNMIPGIADIAPAPLLNRLNRCSWVQPGSLGVKAVDGAPEAMLNCVVRVDDRPETGRALYENRLVAFGKSAEKNYEFAVDEAEKRSVWMMQAPSEGKPEVQIFNFDEGKGWSAYYPDDEILIIADAPTSDEWQVQQVLREEGLIK</sequence>
<evidence type="ECO:0000313" key="7">
    <source>
        <dbReference type="Proteomes" id="UP001225598"/>
    </source>
</evidence>